<dbReference type="InterPro" id="IPR050425">
    <property type="entry name" value="NAD(P)_dehydrat-like"/>
</dbReference>
<evidence type="ECO:0000259" key="3">
    <source>
        <dbReference type="Pfam" id="PF01370"/>
    </source>
</evidence>
<comment type="caution">
    <text evidence="4">The sequence shown here is derived from an EMBL/GenBank/DDBJ whole genome shotgun (WGS) entry which is preliminary data.</text>
</comment>
<dbReference type="SUPFAM" id="SSF51735">
    <property type="entry name" value="NAD(P)-binding Rossmann-fold domains"/>
    <property type="match status" value="1"/>
</dbReference>
<dbReference type="RefSeq" id="WP_396638837.1">
    <property type="nucleotide sequence ID" value="NZ_JBIQWL010000001.1"/>
</dbReference>
<dbReference type="EMBL" id="JBIQWL010000001">
    <property type="protein sequence ID" value="MFH8248877.1"/>
    <property type="molecule type" value="Genomic_DNA"/>
</dbReference>
<keyword evidence="5" id="KW-1185">Reference proteome</keyword>
<name>A0ABW7Q229_9MICO</name>
<dbReference type="Pfam" id="PF01370">
    <property type="entry name" value="Epimerase"/>
    <property type="match status" value="1"/>
</dbReference>
<protein>
    <submittedName>
        <fullName evidence="4">NAD-dependent epimerase/dehydratase family protein</fullName>
    </submittedName>
</protein>
<dbReference type="Proteomes" id="UP001610861">
    <property type="component" value="Unassembled WGS sequence"/>
</dbReference>
<evidence type="ECO:0000256" key="1">
    <source>
        <dbReference type="ARBA" id="ARBA00023002"/>
    </source>
</evidence>
<dbReference type="InterPro" id="IPR001509">
    <property type="entry name" value="Epimerase_deHydtase"/>
</dbReference>
<comment type="similarity">
    <text evidence="2">Belongs to the NAD(P)-dependent epimerase/dehydratase family. Dihydroflavonol-4-reductase subfamily.</text>
</comment>
<sequence length="330" mass="35522">MTGATGFVAGHVIAELLRSGYDVRATVRDPSRADVGYLRAIADDAGRRFDVVGATLDSDDGWSEAVEGMEAVLHVASPAPKSRPRHPDDVIRPAVDGTRRVVGAAAAAGVRRVVLTSSTSAVVGGQDRRDGRVRTEADWSVVEKCDPYDASKTLAEREAWRIADESGLELVALCPGLILGPLQRTGTNVSMDVIDQLLARSVPALPHIGFSIVDVRDVATAQRLALEQPDASGRYLISGDSVWLVELARILDAEYRSRGYRVPLGELPSWIIRAGSPLNGSLRLALPLLDQPVRVSSARAMDELGWTRRPLEESVVDAAESLIAFGYGRR</sequence>
<gene>
    <name evidence="4" type="ORF">ACH3VR_00735</name>
</gene>
<organism evidence="4 5">
    <name type="scientific">Microbacterium alkaliflavum</name>
    <dbReference type="NCBI Taxonomy" id="3248839"/>
    <lineage>
        <taxon>Bacteria</taxon>
        <taxon>Bacillati</taxon>
        <taxon>Actinomycetota</taxon>
        <taxon>Actinomycetes</taxon>
        <taxon>Micrococcales</taxon>
        <taxon>Microbacteriaceae</taxon>
        <taxon>Microbacterium</taxon>
    </lineage>
</organism>
<accession>A0ABW7Q229</accession>
<evidence type="ECO:0000313" key="4">
    <source>
        <dbReference type="EMBL" id="MFH8248877.1"/>
    </source>
</evidence>
<evidence type="ECO:0000313" key="5">
    <source>
        <dbReference type="Proteomes" id="UP001610861"/>
    </source>
</evidence>
<evidence type="ECO:0000256" key="2">
    <source>
        <dbReference type="ARBA" id="ARBA00023445"/>
    </source>
</evidence>
<dbReference type="PANTHER" id="PTHR10366:SF564">
    <property type="entry name" value="STEROL-4-ALPHA-CARBOXYLATE 3-DEHYDROGENASE, DECARBOXYLATING"/>
    <property type="match status" value="1"/>
</dbReference>
<feature type="domain" description="NAD-dependent epimerase/dehydratase" evidence="3">
    <location>
        <begin position="1"/>
        <end position="233"/>
    </location>
</feature>
<reference evidence="4 5" key="1">
    <citation type="submission" date="2024-09" db="EMBL/GenBank/DDBJ databases">
        <authorList>
            <person name="Pan X."/>
        </authorList>
    </citation>
    <scope>NUCLEOTIDE SEQUENCE [LARGE SCALE GENOMIC DNA]</scope>
    <source>
        <strain evidence="4 5">B2969</strain>
    </source>
</reference>
<dbReference type="PANTHER" id="PTHR10366">
    <property type="entry name" value="NAD DEPENDENT EPIMERASE/DEHYDRATASE"/>
    <property type="match status" value="1"/>
</dbReference>
<dbReference type="Gene3D" id="3.40.50.720">
    <property type="entry name" value="NAD(P)-binding Rossmann-like Domain"/>
    <property type="match status" value="1"/>
</dbReference>
<dbReference type="InterPro" id="IPR036291">
    <property type="entry name" value="NAD(P)-bd_dom_sf"/>
</dbReference>
<keyword evidence="1" id="KW-0560">Oxidoreductase</keyword>
<proteinExistence type="inferred from homology"/>